<evidence type="ECO:0000259" key="1">
    <source>
        <dbReference type="Pfam" id="PF11716"/>
    </source>
</evidence>
<feature type="domain" description="Mycothiol-dependent maleylpyruvate isomerase metal-binding" evidence="1">
    <location>
        <begin position="6"/>
        <end position="127"/>
    </location>
</feature>
<dbReference type="EMBL" id="CP015163">
    <property type="protein sequence ID" value="AXB45645.1"/>
    <property type="molecule type" value="Genomic_DNA"/>
</dbReference>
<dbReference type="Pfam" id="PF11716">
    <property type="entry name" value="MDMPI_N"/>
    <property type="match status" value="1"/>
</dbReference>
<dbReference type="InterPro" id="IPR034660">
    <property type="entry name" value="DinB/YfiT-like"/>
</dbReference>
<dbReference type="AlphaFoldDB" id="A0A344LC71"/>
<dbReference type="OrthoDB" id="5185819at2"/>
<sequence>MPELLPHAADRFTEIVRAIEPGELGAPTPCADYDVRALLRHLLYWGPFLLAGARRSAPPEAAGDETGLVVPDDWAPRLERQAADLVEAFARPGAREGMASFGTSELPAPMLHGMVFGELVVHGWDLARATGRPFSIDPGVAAALYEDIAANAETARQMKVYGPEVPVPASAPMLDRLLGLTGRDPSWTPPAR</sequence>
<keyword evidence="3" id="KW-1185">Reference proteome</keyword>
<organism evidence="2 3">
    <name type="scientific">Amycolatopsis albispora</name>
    <dbReference type="NCBI Taxonomy" id="1804986"/>
    <lineage>
        <taxon>Bacteria</taxon>
        <taxon>Bacillati</taxon>
        <taxon>Actinomycetota</taxon>
        <taxon>Actinomycetes</taxon>
        <taxon>Pseudonocardiales</taxon>
        <taxon>Pseudonocardiaceae</taxon>
        <taxon>Amycolatopsis</taxon>
    </lineage>
</organism>
<evidence type="ECO:0000313" key="2">
    <source>
        <dbReference type="EMBL" id="AXB45645.1"/>
    </source>
</evidence>
<name>A0A344LC71_9PSEU</name>
<gene>
    <name evidence="2" type="ORF">A4R43_26750</name>
</gene>
<dbReference type="RefSeq" id="WP_113694881.1">
    <property type="nucleotide sequence ID" value="NZ_CP015163.1"/>
</dbReference>
<protein>
    <submittedName>
        <fullName evidence="2">TIGR03086 family protein</fullName>
    </submittedName>
</protein>
<dbReference type="InterPro" id="IPR024344">
    <property type="entry name" value="MDMPI_metal-binding"/>
</dbReference>
<dbReference type="Gene3D" id="1.20.120.450">
    <property type="entry name" value="dinb family like domain"/>
    <property type="match status" value="1"/>
</dbReference>
<dbReference type="InterPro" id="IPR017520">
    <property type="entry name" value="CHP03086"/>
</dbReference>
<dbReference type="InterPro" id="IPR017517">
    <property type="entry name" value="Maleyloyr_isom"/>
</dbReference>
<dbReference type="GO" id="GO:0046872">
    <property type="term" value="F:metal ion binding"/>
    <property type="evidence" value="ECO:0007669"/>
    <property type="project" value="InterPro"/>
</dbReference>
<dbReference type="NCBIfam" id="TIGR03083">
    <property type="entry name" value="maleylpyruvate isomerase family mycothiol-dependent enzyme"/>
    <property type="match status" value="1"/>
</dbReference>
<reference evidence="2 3" key="1">
    <citation type="submission" date="2016-04" db="EMBL/GenBank/DDBJ databases">
        <title>Complete genome sequence and analysis of deep-sea sediment isolate, Amycolatopsis sp. WP1.</title>
        <authorList>
            <person name="Wang H."/>
            <person name="Chen S."/>
            <person name="Wu Q."/>
        </authorList>
    </citation>
    <scope>NUCLEOTIDE SEQUENCE [LARGE SCALE GENOMIC DNA]</scope>
    <source>
        <strain evidence="2 3">WP1</strain>
    </source>
</reference>
<accession>A0A344LC71</accession>
<dbReference type="NCBIfam" id="TIGR03086">
    <property type="entry name" value="TIGR03086 family metal-binding protein"/>
    <property type="match status" value="1"/>
</dbReference>
<dbReference type="KEGG" id="aab:A4R43_26750"/>
<proteinExistence type="predicted"/>
<dbReference type="SUPFAM" id="SSF109854">
    <property type="entry name" value="DinB/YfiT-like putative metalloenzymes"/>
    <property type="match status" value="1"/>
</dbReference>
<evidence type="ECO:0000313" key="3">
    <source>
        <dbReference type="Proteomes" id="UP000250434"/>
    </source>
</evidence>
<dbReference type="Proteomes" id="UP000250434">
    <property type="component" value="Chromosome"/>
</dbReference>